<gene>
    <name evidence="1" type="ORF">LJD63_09815</name>
</gene>
<dbReference type="Gene3D" id="3.40.50.10490">
    <property type="entry name" value="Glucose-6-phosphate isomerase like protein, domain 1"/>
    <property type="match status" value="1"/>
</dbReference>
<accession>A0AB35HFB2</accession>
<proteinExistence type="predicted"/>
<dbReference type="AlphaFoldDB" id="A0AB35HFB2"/>
<sequence>MLKDFKRSINYVESVREVLEKEANEILKLKDRINFRINEGIEMILACEGRVIFTGMGKSGI</sequence>
<evidence type="ECO:0000313" key="1">
    <source>
        <dbReference type="EMBL" id="MCB8606547.1"/>
    </source>
</evidence>
<dbReference type="GO" id="GO:0097367">
    <property type="term" value="F:carbohydrate derivative binding"/>
    <property type="evidence" value="ECO:0007669"/>
    <property type="project" value="InterPro"/>
</dbReference>
<dbReference type="SUPFAM" id="SSF53697">
    <property type="entry name" value="SIS domain"/>
    <property type="match status" value="1"/>
</dbReference>
<comment type="caution">
    <text evidence="1">The sequence shown here is derived from an EMBL/GenBank/DDBJ whole genome shotgun (WGS) entry which is preliminary data.</text>
</comment>
<dbReference type="Proteomes" id="UP001198010">
    <property type="component" value="Unassembled WGS sequence"/>
</dbReference>
<reference evidence="1" key="1">
    <citation type="submission" date="2021-10" db="EMBL/GenBank/DDBJ databases">
        <title>Collection of gut derived symbiotic bacterial strains cultured from healthy donors.</title>
        <authorList>
            <person name="Lin H."/>
            <person name="Littmann E."/>
            <person name="Kohout C."/>
            <person name="Pamer E.G."/>
        </authorList>
    </citation>
    <scope>NUCLEOTIDE SEQUENCE</scope>
    <source>
        <strain evidence="1">DFI.4.35</strain>
    </source>
</reference>
<name>A0AB35HFB2_9FIRM</name>
<evidence type="ECO:0008006" key="3">
    <source>
        <dbReference type="Google" id="ProtNLM"/>
    </source>
</evidence>
<organism evidence="1 2">
    <name type="scientific">Veillonella nakazawae</name>
    <dbReference type="NCBI Taxonomy" id="2682456"/>
    <lineage>
        <taxon>Bacteria</taxon>
        <taxon>Bacillati</taxon>
        <taxon>Bacillota</taxon>
        <taxon>Negativicutes</taxon>
        <taxon>Veillonellales</taxon>
        <taxon>Veillonellaceae</taxon>
        <taxon>Veillonella</taxon>
    </lineage>
</organism>
<protein>
    <recommendedName>
        <fullName evidence="3">KpsF/GutQ family sugar-phosphate isomerase</fullName>
    </recommendedName>
</protein>
<evidence type="ECO:0000313" key="2">
    <source>
        <dbReference type="Proteomes" id="UP001198010"/>
    </source>
</evidence>
<dbReference type="InterPro" id="IPR046348">
    <property type="entry name" value="SIS_dom_sf"/>
</dbReference>
<feature type="non-terminal residue" evidence="1">
    <location>
        <position position="61"/>
    </location>
</feature>
<dbReference type="GO" id="GO:1901135">
    <property type="term" value="P:carbohydrate derivative metabolic process"/>
    <property type="evidence" value="ECO:0007669"/>
    <property type="project" value="InterPro"/>
</dbReference>
<dbReference type="EMBL" id="JAJDLA010000051">
    <property type="protein sequence ID" value="MCB8606547.1"/>
    <property type="molecule type" value="Genomic_DNA"/>
</dbReference>